<dbReference type="InterPro" id="IPR001647">
    <property type="entry name" value="HTH_TetR"/>
</dbReference>
<accession>A0ABV6M3N0</accession>
<feature type="DNA-binding region" description="H-T-H motif" evidence="4">
    <location>
        <begin position="39"/>
        <end position="58"/>
    </location>
</feature>
<evidence type="ECO:0000313" key="6">
    <source>
        <dbReference type="EMBL" id="MFC0529109.1"/>
    </source>
</evidence>
<dbReference type="Pfam" id="PF00440">
    <property type="entry name" value="TetR_N"/>
    <property type="match status" value="2"/>
</dbReference>
<dbReference type="PANTHER" id="PTHR30055">
    <property type="entry name" value="HTH-TYPE TRANSCRIPTIONAL REGULATOR RUTR"/>
    <property type="match status" value="1"/>
</dbReference>
<proteinExistence type="predicted"/>
<keyword evidence="1" id="KW-0805">Transcription regulation</keyword>
<dbReference type="PANTHER" id="PTHR30055:SF234">
    <property type="entry name" value="HTH-TYPE TRANSCRIPTIONAL REGULATOR BETI"/>
    <property type="match status" value="1"/>
</dbReference>
<dbReference type="Gene3D" id="1.10.357.10">
    <property type="entry name" value="Tetracycline Repressor, domain 2"/>
    <property type="match status" value="2"/>
</dbReference>
<sequence length="408" mass="45542">MPGTYAPRRRGRPPIPERRDQVVRAAARLFQRRGYPMVGMKDVAASLGITASALYRHCDSKNDLLHAAITSGLDVVEEALRKAGESLDDALRAAAGAAVAREDLWILVRRELRHLDPPLRKAIRQRLATILGTLQERLAHERPRLDPDAREFAARSALATLAVPSQFGYRFNPKVLETTMGDVAIDVANLDAGNDRPTPDVLPKKPFDGELSRREELLGLAARLFAEHGYQEVSLIDIGSAAGMAGPSLYHHFSSKIDVLVGVLRRAAEWIELDLHSALTTHDDPIRVLRQLVADHVDLALNHWDLFRVYQNESIQLPPDEHSWITGSHKAFMERWIQLTRTARPDYTETQARVRVFSALCIINDLAGSAHMRVHPAFRVRLEHTAFGCIGVTPTPHDQRSSGHSRSM</sequence>
<keyword evidence="7" id="KW-1185">Reference proteome</keyword>
<feature type="domain" description="HTH tetR-type" evidence="5">
    <location>
        <begin position="211"/>
        <end position="271"/>
    </location>
</feature>
<evidence type="ECO:0000256" key="3">
    <source>
        <dbReference type="ARBA" id="ARBA00023163"/>
    </source>
</evidence>
<evidence type="ECO:0000256" key="4">
    <source>
        <dbReference type="PROSITE-ProRule" id="PRU00335"/>
    </source>
</evidence>
<evidence type="ECO:0000313" key="7">
    <source>
        <dbReference type="Proteomes" id="UP001589867"/>
    </source>
</evidence>
<protein>
    <submittedName>
        <fullName evidence="6">TetR/AcrR family transcriptional regulator</fullName>
    </submittedName>
</protein>
<comment type="caution">
    <text evidence="6">The sequence shown here is derived from an EMBL/GenBank/DDBJ whole genome shotgun (WGS) entry which is preliminary data.</text>
</comment>
<name>A0ABV6M3N0_9ACTN</name>
<keyword evidence="2 4" id="KW-0238">DNA-binding</keyword>
<dbReference type="RefSeq" id="WP_377251533.1">
    <property type="nucleotide sequence ID" value="NZ_JBHLUH010000023.1"/>
</dbReference>
<reference evidence="6 7" key="1">
    <citation type="submission" date="2024-09" db="EMBL/GenBank/DDBJ databases">
        <authorList>
            <person name="Sun Q."/>
            <person name="Mori K."/>
        </authorList>
    </citation>
    <scope>NUCLEOTIDE SEQUENCE [LARGE SCALE GENOMIC DNA]</scope>
    <source>
        <strain evidence="6 7">TBRC 3947</strain>
    </source>
</reference>
<keyword evidence="3" id="KW-0804">Transcription</keyword>
<dbReference type="EMBL" id="JBHLUH010000023">
    <property type="protein sequence ID" value="MFC0529109.1"/>
    <property type="molecule type" value="Genomic_DNA"/>
</dbReference>
<dbReference type="SUPFAM" id="SSF46689">
    <property type="entry name" value="Homeodomain-like"/>
    <property type="match status" value="2"/>
</dbReference>
<dbReference type="Proteomes" id="UP001589867">
    <property type="component" value="Unassembled WGS sequence"/>
</dbReference>
<feature type="domain" description="HTH tetR-type" evidence="5">
    <location>
        <begin position="16"/>
        <end position="76"/>
    </location>
</feature>
<dbReference type="PRINTS" id="PR00455">
    <property type="entry name" value="HTHTETR"/>
</dbReference>
<dbReference type="PROSITE" id="PS50977">
    <property type="entry name" value="HTH_TETR_2"/>
    <property type="match status" value="2"/>
</dbReference>
<gene>
    <name evidence="6" type="ORF">ACFFIA_15740</name>
</gene>
<dbReference type="InterPro" id="IPR050109">
    <property type="entry name" value="HTH-type_TetR-like_transc_reg"/>
</dbReference>
<evidence type="ECO:0000259" key="5">
    <source>
        <dbReference type="PROSITE" id="PS50977"/>
    </source>
</evidence>
<organism evidence="6 7">
    <name type="scientific">Phytohabitans kaempferiae</name>
    <dbReference type="NCBI Taxonomy" id="1620943"/>
    <lineage>
        <taxon>Bacteria</taxon>
        <taxon>Bacillati</taxon>
        <taxon>Actinomycetota</taxon>
        <taxon>Actinomycetes</taxon>
        <taxon>Micromonosporales</taxon>
        <taxon>Micromonosporaceae</taxon>
    </lineage>
</organism>
<feature type="DNA-binding region" description="H-T-H motif" evidence="4">
    <location>
        <begin position="234"/>
        <end position="253"/>
    </location>
</feature>
<dbReference type="InterPro" id="IPR009057">
    <property type="entry name" value="Homeodomain-like_sf"/>
</dbReference>
<evidence type="ECO:0000256" key="1">
    <source>
        <dbReference type="ARBA" id="ARBA00023015"/>
    </source>
</evidence>
<evidence type="ECO:0000256" key="2">
    <source>
        <dbReference type="ARBA" id="ARBA00023125"/>
    </source>
</evidence>
<dbReference type="Gene3D" id="1.10.10.60">
    <property type="entry name" value="Homeodomain-like"/>
    <property type="match status" value="2"/>
</dbReference>